<accession>A0AAD8J287</accession>
<gene>
    <name evidence="1" type="ORF">POM88_006243</name>
</gene>
<evidence type="ECO:0000313" key="2">
    <source>
        <dbReference type="Proteomes" id="UP001237642"/>
    </source>
</evidence>
<dbReference type="AlphaFoldDB" id="A0AAD8J287"/>
<evidence type="ECO:0000313" key="1">
    <source>
        <dbReference type="EMBL" id="KAK1396380.1"/>
    </source>
</evidence>
<reference evidence="1" key="1">
    <citation type="submission" date="2023-02" db="EMBL/GenBank/DDBJ databases">
        <title>Genome of toxic invasive species Heracleum sosnowskyi carries increased number of genes despite the absence of recent whole-genome duplications.</title>
        <authorList>
            <person name="Schelkunov M."/>
            <person name="Shtratnikova V."/>
            <person name="Makarenko M."/>
            <person name="Klepikova A."/>
            <person name="Omelchenko D."/>
            <person name="Novikova G."/>
            <person name="Obukhova E."/>
            <person name="Bogdanov V."/>
            <person name="Penin A."/>
            <person name="Logacheva M."/>
        </authorList>
    </citation>
    <scope>NUCLEOTIDE SEQUENCE</scope>
    <source>
        <strain evidence="1">Hsosn_3</strain>
        <tissue evidence="1">Leaf</tissue>
    </source>
</reference>
<name>A0AAD8J287_9APIA</name>
<reference evidence="1" key="2">
    <citation type="submission" date="2023-05" db="EMBL/GenBank/DDBJ databases">
        <authorList>
            <person name="Schelkunov M.I."/>
        </authorList>
    </citation>
    <scope>NUCLEOTIDE SEQUENCE</scope>
    <source>
        <strain evidence="1">Hsosn_3</strain>
        <tissue evidence="1">Leaf</tissue>
    </source>
</reference>
<sequence>MKLKTNKRSIEKLELEHIGTGETYEMLNDLVVRPYKTRHVIPSQVVLSKEVPHMVPWCSGPCYNFNVFKVHSFQLILSNSNHEVEGKLVSDIHCEMFTACLYLLGPSKSGIEITDAILSPEVAFRETTSDFFVDLCSANALKQIFL</sequence>
<protein>
    <submittedName>
        <fullName evidence="1">Uncharacterized protein</fullName>
    </submittedName>
</protein>
<dbReference type="Proteomes" id="UP001237642">
    <property type="component" value="Unassembled WGS sequence"/>
</dbReference>
<comment type="caution">
    <text evidence="1">The sequence shown here is derived from an EMBL/GenBank/DDBJ whole genome shotgun (WGS) entry which is preliminary data.</text>
</comment>
<organism evidence="1 2">
    <name type="scientific">Heracleum sosnowskyi</name>
    <dbReference type="NCBI Taxonomy" id="360622"/>
    <lineage>
        <taxon>Eukaryota</taxon>
        <taxon>Viridiplantae</taxon>
        <taxon>Streptophyta</taxon>
        <taxon>Embryophyta</taxon>
        <taxon>Tracheophyta</taxon>
        <taxon>Spermatophyta</taxon>
        <taxon>Magnoliopsida</taxon>
        <taxon>eudicotyledons</taxon>
        <taxon>Gunneridae</taxon>
        <taxon>Pentapetalae</taxon>
        <taxon>asterids</taxon>
        <taxon>campanulids</taxon>
        <taxon>Apiales</taxon>
        <taxon>Apiaceae</taxon>
        <taxon>Apioideae</taxon>
        <taxon>apioid superclade</taxon>
        <taxon>Tordylieae</taxon>
        <taxon>Tordyliinae</taxon>
        <taxon>Heracleum</taxon>
    </lineage>
</organism>
<dbReference type="EMBL" id="JAUIZM010000002">
    <property type="protein sequence ID" value="KAK1396380.1"/>
    <property type="molecule type" value="Genomic_DNA"/>
</dbReference>
<proteinExistence type="predicted"/>
<keyword evidence="2" id="KW-1185">Reference proteome</keyword>